<dbReference type="GO" id="GO:0044291">
    <property type="term" value="C:cell-cell contact zone"/>
    <property type="evidence" value="ECO:0007669"/>
    <property type="project" value="TreeGrafter"/>
</dbReference>
<feature type="transmembrane region" description="Helical" evidence="1">
    <location>
        <begin position="236"/>
        <end position="253"/>
    </location>
</feature>
<reference evidence="2" key="1">
    <citation type="journal article" date="2013" name="Genetics">
        <title>The draft genome and transcriptome of Panagrellus redivivus are shaped by the harsh demands of a free-living lifestyle.</title>
        <authorList>
            <person name="Srinivasan J."/>
            <person name="Dillman A.R."/>
            <person name="Macchietto M.G."/>
            <person name="Heikkinen L."/>
            <person name="Lakso M."/>
            <person name="Fracchia K.M."/>
            <person name="Antoshechkin I."/>
            <person name="Mortazavi A."/>
            <person name="Wong G."/>
            <person name="Sternberg P.W."/>
        </authorList>
    </citation>
    <scope>NUCLEOTIDE SEQUENCE [LARGE SCALE GENOMIC DNA]</scope>
    <source>
        <strain evidence="2">MT8872</strain>
    </source>
</reference>
<dbReference type="InterPro" id="IPR029213">
    <property type="entry name" value="Fusogen_EFF/AFF"/>
</dbReference>
<sequence>MFVIASYNHEQKTEKVTGTQPSSTRHRISIGVGQTVCFHGDNSTSDLQTLTLTQLEQYHPISQRYRFALPEVETNCICECSAASAICQASDYAFGQCDPTGNPSTVCHRTFFANQPTTGCIRHIDDHEERYKDGFSVPVREGESTNKSIKLRIRPYTAHTYHMVCLQPEDGMEELCRPVEAVVEARSIPEMSKSWMEDHSNCPECNQKTLYDFMAYFDPVDWLSNVSSLKDEAVRIVRGIMVIVVVFLVYSILKCVYPLLKCCICPAAQYVRIVKR</sequence>
<evidence type="ECO:0000256" key="1">
    <source>
        <dbReference type="SAM" id="Phobius"/>
    </source>
</evidence>
<dbReference type="Pfam" id="PF14884">
    <property type="entry name" value="EFF-AFF"/>
    <property type="match status" value="2"/>
</dbReference>
<keyword evidence="1" id="KW-0472">Membrane</keyword>
<dbReference type="Gene3D" id="2.60.40.3980">
    <property type="entry name" value="Cell-cell fusogen EFF/AFF, domain 3"/>
    <property type="match status" value="1"/>
</dbReference>
<name>A0A7E4W8L9_PANRE</name>
<dbReference type="PANTHER" id="PTHR37415">
    <property type="entry name" value="EFF-1A"/>
    <property type="match status" value="1"/>
</dbReference>
<dbReference type="InterPro" id="IPR043076">
    <property type="entry name" value="Fusogen_EFF/AFF_dom3"/>
</dbReference>
<dbReference type="Proteomes" id="UP000492821">
    <property type="component" value="Unassembled WGS sequence"/>
</dbReference>
<keyword evidence="1" id="KW-0812">Transmembrane</keyword>
<dbReference type="WBParaSite" id="Pan_g7576.t1">
    <property type="protein sequence ID" value="Pan_g7576.t1"/>
    <property type="gene ID" value="Pan_g7576"/>
</dbReference>
<dbReference type="AlphaFoldDB" id="A0A7E4W8L9"/>
<evidence type="ECO:0000313" key="3">
    <source>
        <dbReference type="WBParaSite" id="Pan_g7576.t1"/>
    </source>
</evidence>
<keyword evidence="1" id="KW-1133">Transmembrane helix</keyword>
<proteinExistence type="predicted"/>
<protein>
    <submittedName>
        <fullName evidence="3">Ovule protein</fullName>
    </submittedName>
</protein>
<reference evidence="3" key="2">
    <citation type="submission" date="2020-10" db="UniProtKB">
        <authorList>
            <consortium name="WormBaseParasite"/>
        </authorList>
    </citation>
    <scope>IDENTIFICATION</scope>
</reference>
<dbReference type="PANTHER" id="PTHR37415:SF2">
    <property type="entry name" value="EFF-1A-RELATED"/>
    <property type="match status" value="1"/>
</dbReference>
<dbReference type="GO" id="GO:0000768">
    <property type="term" value="P:syncytium formation by plasma membrane fusion"/>
    <property type="evidence" value="ECO:0007669"/>
    <property type="project" value="TreeGrafter"/>
</dbReference>
<evidence type="ECO:0000313" key="2">
    <source>
        <dbReference type="Proteomes" id="UP000492821"/>
    </source>
</evidence>
<organism evidence="2 3">
    <name type="scientific">Panagrellus redivivus</name>
    <name type="common">Microworm</name>
    <dbReference type="NCBI Taxonomy" id="6233"/>
    <lineage>
        <taxon>Eukaryota</taxon>
        <taxon>Metazoa</taxon>
        <taxon>Ecdysozoa</taxon>
        <taxon>Nematoda</taxon>
        <taxon>Chromadorea</taxon>
        <taxon>Rhabditida</taxon>
        <taxon>Tylenchina</taxon>
        <taxon>Panagrolaimomorpha</taxon>
        <taxon>Panagrolaimoidea</taxon>
        <taxon>Panagrolaimidae</taxon>
        <taxon>Panagrellus</taxon>
    </lineage>
</organism>
<keyword evidence="2" id="KW-1185">Reference proteome</keyword>
<dbReference type="Gene3D" id="2.60.98.60">
    <property type="entry name" value="Cell-cell fusogen EFF/AFF, domain 1"/>
    <property type="match status" value="1"/>
</dbReference>
<accession>A0A7E4W8L9</accession>